<keyword evidence="6" id="KW-0653">Protein transport</keyword>
<evidence type="ECO:0000256" key="4">
    <source>
        <dbReference type="ARBA" id="ARBA00022692"/>
    </source>
</evidence>
<feature type="transmembrane region" description="Helical" evidence="10">
    <location>
        <begin position="393"/>
        <end position="411"/>
    </location>
</feature>
<dbReference type="InterPro" id="IPR004648">
    <property type="entry name" value="Oligpept_transpt"/>
</dbReference>
<protein>
    <recommendedName>
        <fullName evidence="13">Oligopeptide transporter</fullName>
    </recommendedName>
</protein>
<dbReference type="NCBIfam" id="TIGR00728">
    <property type="entry name" value="OPT_sfam"/>
    <property type="match status" value="1"/>
</dbReference>
<name>A0A8H5HE62_9AGAR</name>
<dbReference type="InterPro" id="IPR004813">
    <property type="entry name" value="OPT"/>
</dbReference>
<feature type="transmembrane region" description="Helical" evidence="10">
    <location>
        <begin position="139"/>
        <end position="157"/>
    </location>
</feature>
<accession>A0A8H5HE62</accession>
<comment type="subcellular location">
    <subcellularLocation>
        <location evidence="1">Membrane</location>
        <topology evidence="1">Multi-pass membrane protein</topology>
    </subcellularLocation>
</comment>
<evidence type="ECO:0000256" key="6">
    <source>
        <dbReference type="ARBA" id="ARBA00022927"/>
    </source>
</evidence>
<evidence type="ECO:0000256" key="2">
    <source>
        <dbReference type="ARBA" id="ARBA00008807"/>
    </source>
</evidence>
<dbReference type="GO" id="GO:0035673">
    <property type="term" value="F:oligopeptide transmembrane transporter activity"/>
    <property type="evidence" value="ECO:0007669"/>
    <property type="project" value="InterPro"/>
</dbReference>
<keyword evidence="12" id="KW-1185">Reference proteome</keyword>
<feature type="transmembrane region" description="Helical" evidence="10">
    <location>
        <begin position="743"/>
        <end position="768"/>
    </location>
</feature>
<organism evidence="11 12">
    <name type="scientific">Collybiopsis confluens</name>
    <dbReference type="NCBI Taxonomy" id="2823264"/>
    <lineage>
        <taxon>Eukaryota</taxon>
        <taxon>Fungi</taxon>
        <taxon>Dikarya</taxon>
        <taxon>Basidiomycota</taxon>
        <taxon>Agaricomycotina</taxon>
        <taxon>Agaricomycetes</taxon>
        <taxon>Agaricomycetidae</taxon>
        <taxon>Agaricales</taxon>
        <taxon>Marasmiineae</taxon>
        <taxon>Omphalotaceae</taxon>
        <taxon>Collybiopsis</taxon>
    </lineage>
</organism>
<dbReference type="AlphaFoldDB" id="A0A8H5HE62"/>
<comment type="similarity">
    <text evidence="2">Belongs to the oligopeptide OPT transporter family.</text>
</comment>
<dbReference type="OrthoDB" id="9986677at2759"/>
<keyword evidence="7 10" id="KW-1133">Transmembrane helix</keyword>
<keyword evidence="3" id="KW-0813">Transport</keyword>
<evidence type="ECO:0000313" key="12">
    <source>
        <dbReference type="Proteomes" id="UP000518752"/>
    </source>
</evidence>
<evidence type="ECO:0000256" key="10">
    <source>
        <dbReference type="SAM" id="Phobius"/>
    </source>
</evidence>
<evidence type="ECO:0000256" key="9">
    <source>
        <dbReference type="SAM" id="MobiDB-lite"/>
    </source>
</evidence>
<keyword evidence="8 10" id="KW-0472">Membrane</keyword>
<evidence type="ECO:0000256" key="5">
    <source>
        <dbReference type="ARBA" id="ARBA00022856"/>
    </source>
</evidence>
<evidence type="ECO:0008006" key="13">
    <source>
        <dbReference type="Google" id="ProtNLM"/>
    </source>
</evidence>
<gene>
    <name evidence="11" type="ORF">D9757_008125</name>
</gene>
<feature type="transmembrane region" description="Helical" evidence="10">
    <location>
        <begin position="309"/>
        <end position="326"/>
    </location>
</feature>
<dbReference type="Proteomes" id="UP000518752">
    <property type="component" value="Unassembled WGS sequence"/>
</dbReference>
<dbReference type="EMBL" id="JAACJN010000057">
    <property type="protein sequence ID" value="KAF5381491.1"/>
    <property type="molecule type" value="Genomic_DNA"/>
</dbReference>
<feature type="transmembrane region" description="Helical" evidence="10">
    <location>
        <begin position="251"/>
        <end position="269"/>
    </location>
</feature>
<feature type="transmembrane region" description="Helical" evidence="10">
    <location>
        <begin position="524"/>
        <end position="545"/>
    </location>
</feature>
<evidence type="ECO:0000313" key="11">
    <source>
        <dbReference type="EMBL" id="KAF5381491.1"/>
    </source>
</evidence>
<feature type="transmembrane region" description="Helical" evidence="10">
    <location>
        <begin position="551"/>
        <end position="578"/>
    </location>
</feature>
<keyword evidence="5" id="KW-0571">Peptide transport</keyword>
<feature type="transmembrane region" description="Helical" evidence="10">
    <location>
        <begin position="219"/>
        <end position="239"/>
    </location>
</feature>
<sequence length="830" mass="92939">MFLSSLIDKSSPSRRRQETKSGHPSLVFQPMSLDAIDSLPKMGNRKNSDSFSDEKANGTKDVILTEEPFVDKEGKIYNGSESSVGDVYEDVRAMDLGADGKERPIETANDWSLRLISLEEGLSFYLAGKIADFLSPSRTIRLFLFGLFACGSYPWVYPALAFRPQTVYVSQLFLQTAAFILGKIMEEVLPGPLNSRLRTSDTPFWRFINPGRFNIKEHVGIVIMSAAATHGALAINIFAADDLFYDVTLNPAVAIFTLLGSQLLGYGLGGMMRGFLVYPTSMVFPNLMPTIQMFDVLHRGHNNKLQKKRVKFFWTLFIVIFFWQWIPEYFAPLLTGLSIFCLARKNSPWVTRIFGGAAGNEGLGLFSFCFDWNYVGSGGSAYGALFQPLVTQLSLYMGVLLCIISFTIAYANNNWNAQNFPFLSQLLFFENGTQYDQNLILNDDFTLNEDKLAIVGLPWYTASQTIAKIGTSLSFGATITHIIIWNGKQLWNSLLEARELAFEQAGTVEDAHYEKMKVYDEVPFWWYTAMFVASMAISMATNYTGSSELPWWAFFVAVGFAAIFLPIISALYAILCFVPNTEDIGRMLGAALVPGKPRANMYFTLYAYNSTEQGRSMTRDLKMGQYIKLPPRVTFTMQCLGAVIGALLNYLIMKIVISSNREILLSVQGTNVWSGAAIQSFNSDAISWGALAKQLYTPSGRYGIVPMSILIGLVIPIPFWLLHRRWPRAHFDSVITPMVCVQIGYYSGGINSSAFMTFLLCITSQYYVRRYHPRWFRKYNFLVSAALDGGTEVMVFVYSFAVGGAGGRVVDFPNWALNPVGNPDYCKRLT</sequence>
<feature type="region of interest" description="Disordered" evidence="9">
    <location>
        <begin position="1"/>
        <end position="27"/>
    </location>
</feature>
<keyword evidence="4 10" id="KW-0812">Transmembrane</keyword>
<comment type="caution">
    <text evidence="11">The sequence shown here is derived from an EMBL/GenBank/DDBJ whole genome shotgun (WGS) entry which is preliminary data.</text>
</comment>
<feature type="transmembrane region" description="Helical" evidence="10">
    <location>
        <begin position="703"/>
        <end position="723"/>
    </location>
</feature>
<evidence type="ECO:0000256" key="3">
    <source>
        <dbReference type="ARBA" id="ARBA00022448"/>
    </source>
</evidence>
<dbReference type="GO" id="GO:0016020">
    <property type="term" value="C:membrane"/>
    <property type="evidence" value="ECO:0007669"/>
    <property type="project" value="UniProtKB-SubCell"/>
</dbReference>
<dbReference type="PANTHER" id="PTHR22601">
    <property type="entry name" value="ISP4 LIKE PROTEIN"/>
    <property type="match status" value="1"/>
</dbReference>
<evidence type="ECO:0000256" key="8">
    <source>
        <dbReference type="ARBA" id="ARBA00023136"/>
    </source>
</evidence>
<proteinExistence type="inferred from homology"/>
<dbReference type="GO" id="GO:0015031">
    <property type="term" value="P:protein transport"/>
    <property type="evidence" value="ECO:0007669"/>
    <property type="project" value="UniProtKB-KW"/>
</dbReference>
<evidence type="ECO:0000256" key="7">
    <source>
        <dbReference type="ARBA" id="ARBA00022989"/>
    </source>
</evidence>
<reference evidence="11 12" key="1">
    <citation type="journal article" date="2020" name="ISME J.">
        <title>Uncovering the hidden diversity of litter-decomposition mechanisms in mushroom-forming fungi.</title>
        <authorList>
            <person name="Floudas D."/>
            <person name="Bentzer J."/>
            <person name="Ahren D."/>
            <person name="Johansson T."/>
            <person name="Persson P."/>
            <person name="Tunlid A."/>
        </authorList>
    </citation>
    <scope>NUCLEOTIDE SEQUENCE [LARGE SCALE GENOMIC DNA]</scope>
    <source>
        <strain evidence="11 12">CBS 406.79</strain>
    </source>
</reference>
<dbReference type="Pfam" id="PF03169">
    <property type="entry name" value="OPT"/>
    <property type="match status" value="1"/>
</dbReference>
<evidence type="ECO:0000256" key="1">
    <source>
        <dbReference type="ARBA" id="ARBA00004141"/>
    </source>
</evidence>